<dbReference type="CDD" id="cd13867">
    <property type="entry name" value="CuRO_2_CueO_FtsP"/>
    <property type="match status" value="1"/>
</dbReference>
<keyword evidence="2" id="KW-0479">Metal-binding</keyword>
<dbReference type="SUPFAM" id="SSF49503">
    <property type="entry name" value="Cupredoxins"/>
    <property type="match status" value="3"/>
</dbReference>
<sequence>MNRSITWIIGAGLVLSIVVGLLLLLFTFTPGRWMMGNDSFMGNQDDVGMMHGGMGRGNTIDLTASSEPTKPLPIPERLQPDRVTDDALYYTVRTELGEHRFFDEGVRTETLGYNGNVLGPMIELPAGKTVYINTINQLDEATSFHWHGLVIPGEEDGGPHQLIASGEEKQVRLDIDQEPATLWFHPHPMGATAEQVYLGLAGLLYVTSEMPTGLPNTYGIDDIPLIVQDRLFTADGELDYDGQMNIDGTLGDTIIANGAINTTFDVTTETLRVRLVNGSNARNLDFSLSNGEPFIQIATDGGRLDKPVSLETLTLTPSERAEILIDFSGQSLQDKIDLQANGVAFTSFTLRERNKQDEDGFEHPTEEYTSNDSSGADRRLTLFGMGNMVTIDGKRFDPDRIDINVEQGSTEVWEIYNREDMMGGMTHPFHIHGVQFRILERDGNPPPENERGWKDTVAVAPGEMVKIEMTFQEKGTFMYHCHILEHEENGMMGQLQVN</sequence>
<feature type="domain" description="Plastocyanin-like" evidence="7">
    <location>
        <begin position="102"/>
        <end position="209"/>
    </location>
</feature>
<dbReference type="GO" id="GO:0016491">
    <property type="term" value="F:oxidoreductase activity"/>
    <property type="evidence" value="ECO:0007669"/>
    <property type="project" value="UniProtKB-KW"/>
</dbReference>
<dbReference type="InterPro" id="IPR033138">
    <property type="entry name" value="Cu_oxidase_CS"/>
</dbReference>
<dbReference type="InterPro" id="IPR011706">
    <property type="entry name" value="Cu-oxidase_C"/>
</dbReference>
<dbReference type="RefSeq" id="WP_029334298.1">
    <property type="nucleotide sequence ID" value="NZ_UGGP01000001.1"/>
</dbReference>
<dbReference type="EMBL" id="UGGP01000001">
    <property type="protein sequence ID" value="STO07180.1"/>
    <property type="molecule type" value="Genomic_DNA"/>
</dbReference>
<keyword evidence="3 8" id="KW-0560">Oxidoreductase</keyword>
<dbReference type="Pfam" id="PF07732">
    <property type="entry name" value="Cu-oxidase_3"/>
    <property type="match status" value="1"/>
</dbReference>
<dbReference type="GO" id="GO:0005507">
    <property type="term" value="F:copper ion binding"/>
    <property type="evidence" value="ECO:0007669"/>
    <property type="project" value="InterPro"/>
</dbReference>
<protein>
    <submittedName>
        <fullName evidence="8">Multicopper oxidase mco</fullName>
        <ecNumber evidence="8">1.-.-.-</ecNumber>
    </submittedName>
</protein>
<dbReference type="STRING" id="1397694.GCA_000702585_01041"/>
<dbReference type="InterPro" id="IPR008972">
    <property type="entry name" value="Cupredoxin"/>
</dbReference>
<evidence type="ECO:0000259" key="6">
    <source>
        <dbReference type="Pfam" id="PF07731"/>
    </source>
</evidence>
<evidence type="ECO:0000256" key="1">
    <source>
        <dbReference type="ARBA" id="ARBA00010609"/>
    </source>
</evidence>
<dbReference type="InterPro" id="IPR045087">
    <property type="entry name" value="Cu-oxidase_fam"/>
</dbReference>
<evidence type="ECO:0000313" key="8">
    <source>
        <dbReference type="EMBL" id="STO07180.1"/>
    </source>
</evidence>
<feature type="domain" description="Plastocyanin-like" evidence="6">
    <location>
        <begin position="386"/>
        <end position="497"/>
    </location>
</feature>
<dbReference type="InterPro" id="IPR002355">
    <property type="entry name" value="Cu_oxidase_Cu_BS"/>
</dbReference>
<keyword evidence="5" id="KW-0472">Membrane</keyword>
<proteinExistence type="inferred from homology"/>
<evidence type="ECO:0000313" key="9">
    <source>
        <dbReference type="Proteomes" id="UP000254060"/>
    </source>
</evidence>
<dbReference type="PANTHER" id="PTHR48267">
    <property type="entry name" value="CUPREDOXIN SUPERFAMILY PROTEIN"/>
    <property type="match status" value="1"/>
</dbReference>
<feature type="region of interest" description="Disordered" evidence="4">
    <location>
        <begin position="355"/>
        <end position="375"/>
    </location>
</feature>
<evidence type="ECO:0000256" key="2">
    <source>
        <dbReference type="ARBA" id="ARBA00022723"/>
    </source>
</evidence>
<reference evidence="8 9" key="1">
    <citation type="submission" date="2018-06" db="EMBL/GenBank/DDBJ databases">
        <authorList>
            <consortium name="Pathogen Informatics"/>
            <person name="Doyle S."/>
        </authorList>
    </citation>
    <scope>NUCLEOTIDE SEQUENCE [LARGE SCALE GENOMIC DNA]</scope>
    <source>
        <strain evidence="8 9">NCTC13163</strain>
    </source>
</reference>
<organism evidence="8 9">
    <name type="scientific">Exiguobacterium aurantiacum</name>
    <dbReference type="NCBI Taxonomy" id="33987"/>
    <lineage>
        <taxon>Bacteria</taxon>
        <taxon>Bacillati</taxon>
        <taxon>Bacillota</taxon>
        <taxon>Bacilli</taxon>
        <taxon>Bacillales</taxon>
        <taxon>Bacillales Family XII. Incertae Sedis</taxon>
        <taxon>Exiguobacterium</taxon>
    </lineage>
</organism>
<accession>A0A377FQQ7</accession>
<comment type="similarity">
    <text evidence="1">Belongs to the multicopper oxidase family.</text>
</comment>
<feature type="compositionally biased region" description="Basic and acidic residues" evidence="4">
    <location>
        <begin position="355"/>
        <end position="366"/>
    </location>
</feature>
<dbReference type="Gene3D" id="2.60.40.420">
    <property type="entry name" value="Cupredoxins - blue copper proteins"/>
    <property type="match status" value="3"/>
</dbReference>
<gene>
    <name evidence="8" type="primary">mco</name>
    <name evidence="8" type="ORF">NCTC13163_00525</name>
</gene>
<evidence type="ECO:0000256" key="5">
    <source>
        <dbReference type="SAM" id="Phobius"/>
    </source>
</evidence>
<dbReference type="PROSITE" id="PS00079">
    <property type="entry name" value="MULTICOPPER_OXIDASE1"/>
    <property type="match status" value="1"/>
</dbReference>
<dbReference type="CDD" id="cd04232">
    <property type="entry name" value="CuRO_1_CueO_FtsP"/>
    <property type="match status" value="1"/>
</dbReference>
<evidence type="ECO:0000256" key="4">
    <source>
        <dbReference type="SAM" id="MobiDB-lite"/>
    </source>
</evidence>
<keyword evidence="5" id="KW-1133">Transmembrane helix</keyword>
<evidence type="ECO:0000259" key="7">
    <source>
        <dbReference type="Pfam" id="PF07732"/>
    </source>
</evidence>
<dbReference type="PROSITE" id="PS00080">
    <property type="entry name" value="MULTICOPPER_OXIDASE2"/>
    <property type="match status" value="1"/>
</dbReference>
<dbReference type="AlphaFoldDB" id="A0A377FQQ7"/>
<dbReference type="Proteomes" id="UP000254060">
    <property type="component" value="Unassembled WGS sequence"/>
</dbReference>
<dbReference type="InterPro" id="IPR011707">
    <property type="entry name" value="Cu-oxidase-like_N"/>
</dbReference>
<dbReference type="CDD" id="cd13890">
    <property type="entry name" value="CuRO_3_CueO_FtsP"/>
    <property type="match status" value="1"/>
</dbReference>
<dbReference type="EC" id="1.-.-.-" evidence="8"/>
<name>A0A377FQQ7_9BACL</name>
<evidence type="ECO:0000256" key="3">
    <source>
        <dbReference type="ARBA" id="ARBA00023002"/>
    </source>
</evidence>
<dbReference type="PANTHER" id="PTHR48267:SF1">
    <property type="entry name" value="BILIRUBIN OXIDASE"/>
    <property type="match status" value="1"/>
</dbReference>
<feature type="transmembrane region" description="Helical" evidence="5">
    <location>
        <begin position="6"/>
        <end position="26"/>
    </location>
</feature>
<keyword evidence="5" id="KW-0812">Transmembrane</keyword>
<dbReference type="Pfam" id="PF07731">
    <property type="entry name" value="Cu-oxidase_2"/>
    <property type="match status" value="1"/>
</dbReference>